<name>A0A2J5HGF1_9EURO</name>
<proteinExistence type="predicted"/>
<organism evidence="1 2">
    <name type="scientific">Aspergillus taichungensis</name>
    <dbReference type="NCBI Taxonomy" id="482145"/>
    <lineage>
        <taxon>Eukaryota</taxon>
        <taxon>Fungi</taxon>
        <taxon>Dikarya</taxon>
        <taxon>Ascomycota</taxon>
        <taxon>Pezizomycotina</taxon>
        <taxon>Eurotiomycetes</taxon>
        <taxon>Eurotiomycetidae</taxon>
        <taxon>Eurotiales</taxon>
        <taxon>Aspergillaceae</taxon>
        <taxon>Aspergillus</taxon>
        <taxon>Aspergillus subgen. Circumdati</taxon>
    </lineage>
</organism>
<reference evidence="2" key="1">
    <citation type="submission" date="2017-12" db="EMBL/GenBank/DDBJ databases">
        <authorList>
            <consortium name="DOE Joint Genome Institute"/>
            <person name="Mondo S.J."/>
            <person name="Kjaerbolling I."/>
            <person name="Vesth T.C."/>
            <person name="Frisvad J.C."/>
            <person name="Nybo J.L."/>
            <person name="Theobald S."/>
            <person name="Kuo A."/>
            <person name="Bowyer P."/>
            <person name="Matsuda Y."/>
            <person name="Lyhne E.K."/>
            <person name="Kogle M.E."/>
            <person name="Clum A."/>
            <person name="Lipzen A."/>
            <person name="Salamov A."/>
            <person name="Ngan C.Y."/>
            <person name="Daum C."/>
            <person name="Chiniquy J."/>
            <person name="Barry K."/>
            <person name="LaButti K."/>
            <person name="Haridas S."/>
            <person name="Simmons B.A."/>
            <person name="Magnuson J.K."/>
            <person name="Mortensen U.H."/>
            <person name="Larsen T.O."/>
            <person name="Grigoriev I.V."/>
            <person name="Baker S.E."/>
            <person name="Andersen M.R."/>
            <person name="Nordberg H.P."/>
            <person name="Cantor M.N."/>
            <person name="Hua S.X."/>
        </authorList>
    </citation>
    <scope>NUCLEOTIDE SEQUENCE [LARGE SCALE GENOMIC DNA]</scope>
    <source>
        <strain evidence="2">IBT 19404</strain>
    </source>
</reference>
<accession>A0A2J5HGF1</accession>
<dbReference type="AlphaFoldDB" id="A0A2J5HGF1"/>
<evidence type="ECO:0000313" key="2">
    <source>
        <dbReference type="Proteomes" id="UP000235023"/>
    </source>
</evidence>
<keyword evidence="2" id="KW-1185">Reference proteome</keyword>
<gene>
    <name evidence="1" type="ORF">BDW42DRAFT_29481</name>
</gene>
<protein>
    <submittedName>
        <fullName evidence="1">Uncharacterized protein</fullName>
    </submittedName>
</protein>
<evidence type="ECO:0000313" key="1">
    <source>
        <dbReference type="EMBL" id="PLN75914.1"/>
    </source>
</evidence>
<sequence>MQTLPPYWSCKSILTFPPHFSVSRHVPSYNSDQLSSEDYLFQTHEVRACHIVFCCLNQNHQLTYPSSAYNTVNSPKRTHFYIEVSGHRASHPRCDLCLSKNFLVPCSSIECRGIEGLLRVQFCVKPMRICLCMIFGRAQRLREFFFLNQ</sequence>
<dbReference type="Proteomes" id="UP000235023">
    <property type="component" value="Unassembled WGS sequence"/>
</dbReference>
<dbReference type="EMBL" id="KZ559633">
    <property type="protein sequence ID" value="PLN75914.1"/>
    <property type="molecule type" value="Genomic_DNA"/>
</dbReference>